<sequence length="86" mass="9651">MKNLAVLNFCNNKLKGSIPPSLSTLSNLSYLCLDSNILLGLIPGEVRNLENLFELNLSKNKLNGMMPLSIFKLYRLSFLYLDSNLS</sequence>
<evidence type="ECO:0000313" key="3">
    <source>
        <dbReference type="EMBL" id="MBA0858375.1"/>
    </source>
</evidence>
<keyword evidence="4" id="KW-1185">Reference proteome</keyword>
<dbReference type="Gene3D" id="3.80.10.10">
    <property type="entry name" value="Ribonuclease Inhibitor"/>
    <property type="match status" value="1"/>
</dbReference>
<dbReference type="AlphaFoldDB" id="A0A7J9LHV7"/>
<dbReference type="InterPro" id="IPR053038">
    <property type="entry name" value="RLP_Defense"/>
</dbReference>
<dbReference type="InterPro" id="IPR001611">
    <property type="entry name" value="Leu-rich_rpt"/>
</dbReference>
<proteinExistence type="predicted"/>
<organism evidence="3 4">
    <name type="scientific">Gossypium schwendimanii</name>
    <name type="common">Cotton</name>
    <dbReference type="NCBI Taxonomy" id="34291"/>
    <lineage>
        <taxon>Eukaryota</taxon>
        <taxon>Viridiplantae</taxon>
        <taxon>Streptophyta</taxon>
        <taxon>Embryophyta</taxon>
        <taxon>Tracheophyta</taxon>
        <taxon>Spermatophyta</taxon>
        <taxon>Magnoliopsida</taxon>
        <taxon>eudicotyledons</taxon>
        <taxon>Gunneridae</taxon>
        <taxon>Pentapetalae</taxon>
        <taxon>rosids</taxon>
        <taxon>malvids</taxon>
        <taxon>Malvales</taxon>
        <taxon>Malvaceae</taxon>
        <taxon>Malvoideae</taxon>
        <taxon>Gossypium</taxon>
    </lineage>
</organism>
<evidence type="ECO:0000256" key="1">
    <source>
        <dbReference type="ARBA" id="ARBA00022614"/>
    </source>
</evidence>
<dbReference type="FunFam" id="3.80.10.10:FF:000383">
    <property type="entry name" value="Leucine-rich repeat receptor protein kinase EMS1"/>
    <property type="match status" value="1"/>
</dbReference>
<dbReference type="PANTHER" id="PTHR48064">
    <property type="entry name" value="OS01G0750400 PROTEIN"/>
    <property type="match status" value="1"/>
</dbReference>
<reference evidence="3 4" key="1">
    <citation type="journal article" date="2019" name="Genome Biol. Evol.">
        <title>Insights into the evolution of the New World diploid cottons (Gossypium, subgenus Houzingenia) based on genome sequencing.</title>
        <authorList>
            <person name="Grover C.E."/>
            <person name="Arick M.A. 2nd"/>
            <person name="Thrash A."/>
            <person name="Conover J.L."/>
            <person name="Sanders W.S."/>
            <person name="Peterson D.G."/>
            <person name="Frelichowski J.E."/>
            <person name="Scheffler J.A."/>
            <person name="Scheffler B.E."/>
            <person name="Wendel J.F."/>
        </authorList>
    </citation>
    <scope>NUCLEOTIDE SEQUENCE [LARGE SCALE GENOMIC DNA]</scope>
    <source>
        <strain evidence="3">1</strain>
        <tissue evidence="3">Leaf</tissue>
    </source>
</reference>
<gene>
    <name evidence="3" type="ORF">Goshw_025158</name>
</gene>
<accession>A0A7J9LHV7</accession>
<dbReference type="Pfam" id="PF00560">
    <property type="entry name" value="LRR_1"/>
    <property type="match status" value="1"/>
</dbReference>
<dbReference type="Pfam" id="PF13855">
    <property type="entry name" value="LRR_8"/>
    <property type="match status" value="1"/>
</dbReference>
<dbReference type="Proteomes" id="UP000593576">
    <property type="component" value="Unassembled WGS sequence"/>
</dbReference>
<dbReference type="SUPFAM" id="SSF52058">
    <property type="entry name" value="L domain-like"/>
    <property type="match status" value="1"/>
</dbReference>
<dbReference type="EMBL" id="JABFAF010000006">
    <property type="protein sequence ID" value="MBA0858375.1"/>
    <property type="molecule type" value="Genomic_DNA"/>
</dbReference>
<dbReference type="PANTHER" id="PTHR48064:SF6">
    <property type="entry name" value="RECEPTOR-LIKE PROTEIN KINASE 2"/>
    <property type="match status" value="1"/>
</dbReference>
<keyword evidence="2" id="KW-0677">Repeat</keyword>
<keyword evidence="1" id="KW-0433">Leucine-rich repeat</keyword>
<name>A0A7J9LHV7_GOSSC</name>
<evidence type="ECO:0000313" key="4">
    <source>
        <dbReference type="Proteomes" id="UP000593576"/>
    </source>
</evidence>
<dbReference type="OrthoDB" id="981310at2759"/>
<evidence type="ECO:0000256" key="2">
    <source>
        <dbReference type="ARBA" id="ARBA00022737"/>
    </source>
</evidence>
<evidence type="ECO:0008006" key="5">
    <source>
        <dbReference type="Google" id="ProtNLM"/>
    </source>
</evidence>
<dbReference type="InterPro" id="IPR032675">
    <property type="entry name" value="LRR_dom_sf"/>
</dbReference>
<comment type="caution">
    <text evidence="3">The sequence shown here is derived from an EMBL/GenBank/DDBJ whole genome shotgun (WGS) entry which is preliminary data.</text>
</comment>
<protein>
    <recommendedName>
        <fullName evidence="5">Leucine-rich repeat-containing N-terminal plant-type domain-containing protein</fullName>
    </recommendedName>
</protein>